<dbReference type="Proteomes" id="UP000595038">
    <property type="component" value="Plasmid unnamed2"/>
</dbReference>
<dbReference type="AlphaFoldDB" id="A0AB37GMD3"/>
<dbReference type="EMBL" id="CP065645">
    <property type="protein sequence ID" value="QPR70542.1"/>
    <property type="molecule type" value="Genomic_DNA"/>
</dbReference>
<geneLocation type="plasmid" evidence="3 4">
    <name>unnamed2</name>
</geneLocation>
<evidence type="ECO:0000259" key="1">
    <source>
        <dbReference type="Pfam" id="PF03354"/>
    </source>
</evidence>
<dbReference type="RefSeq" id="WP_119954045.1">
    <property type="nucleotide sequence ID" value="NZ_CP027791.1"/>
</dbReference>
<dbReference type="InterPro" id="IPR005021">
    <property type="entry name" value="Terminase_largesu-like"/>
</dbReference>
<dbReference type="Pfam" id="PF03354">
    <property type="entry name" value="TerL_ATPase"/>
    <property type="match status" value="1"/>
</dbReference>
<dbReference type="PANTHER" id="PTHR41287:SF1">
    <property type="entry name" value="PROTEIN YMFN"/>
    <property type="match status" value="1"/>
</dbReference>
<dbReference type="Gene3D" id="3.40.50.300">
    <property type="entry name" value="P-loop containing nucleotide triphosphate hydrolases"/>
    <property type="match status" value="1"/>
</dbReference>
<evidence type="ECO:0000313" key="4">
    <source>
        <dbReference type="Proteomes" id="UP000595038"/>
    </source>
</evidence>
<evidence type="ECO:0000259" key="2">
    <source>
        <dbReference type="Pfam" id="PF20441"/>
    </source>
</evidence>
<keyword evidence="3" id="KW-0614">Plasmid</keyword>
<accession>A0AB37GMD3</accession>
<name>A0AB37GMD3_BACLI</name>
<organism evidence="3 4">
    <name type="scientific">Bacillus licheniformis</name>
    <dbReference type="NCBI Taxonomy" id="1402"/>
    <lineage>
        <taxon>Bacteria</taxon>
        <taxon>Bacillati</taxon>
        <taxon>Bacillota</taxon>
        <taxon>Bacilli</taxon>
        <taxon>Bacillales</taxon>
        <taxon>Bacillaceae</taxon>
        <taxon>Bacillus</taxon>
    </lineage>
</organism>
<dbReference type="PANTHER" id="PTHR41287">
    <property type="match status" value="1"/>
</dbReference>
<dbReference type="InterPro" id="IPR027417">
    <property type="entry name" value="P-loop_NTPase"/>
</dbReference>
<gene>
    <name evidence="3" type="ORF">I6G80_00270</name>
</gene>
<reference evidence="3 4" key="1">
    <citation type="submission" date="2020-12" db="EMBL/GenBank/DDBJ databases">
        <title>FDA dAtabase for Regulatory Grade micrObial Sequences (FDA-ARGOS): Supporting development and validation of Infectious Disease Dx tests.</title>
        <authorList>
            <person name="Nelson B."/>
            <person name="Plummer A."/>
            <person name="Tallon L."/>
            <person name="Sadzewicz L."/>
            <person name="Zhao X."/>
            <person name="Boylan J."/>
            <person name="Ott S."/>
            <person name="Bowen H."/>
            <person name="Vavikolanu K."/>
            <person name="Mehta A."/>
            <person name="Aluvathingal J."/>
            <person name="Nadendla S."/>
            <person name="Myers T."/>
            <person name="Yan Y."/>
            <person name="Sichtig H."/>
        </authorList>
    </citation>
    <scope>NUCLEOTIDE SEQUENCE [LARGE SCALE GENOMIC DNA]</scope>
    <source>
        <strain evidence="3 4">FDAARGOS_923</strain>
        <plasmid evidence="3 4">unnamed2</plasmid>
    </source>
</reference>
<dbReference type="InterPro" id="IPR046462">
    <property type="entry name" value="TerL_nuclease"/>
</dbReference>
<dbReference type="GO" id="GO:0004519">
    <property type="term" value="F:endonuclease activity"/>
    <property type="evidence" value="ECO:0007669"/>
    <property type="project" value="InterPro"/>
</dbReference>
<protein>
    <submittedName>
        <fullName evidence="3">Terminase large subunit</fullName>
    </submittedName>
</protein>
<dbReference type="InterPro" id="IPR046461">
    <property type="entry name" value="TerL_ATPase"/>
</dbReference>
<sequence>MNNKIIDTVIDWTTLYARKIVDGEITASKKTIQAAQRHLDDLERSKDNDFPYRFDKNEAYKPIKFIELLPDVSSGSPMKLALFQKFIVGSLYGWVDKETGLRRYTKAYISMARKNGKSVLIAGIALYELIYGKTPKFDKQIYCTANSKDQARTVYRMIVAQLKKIRQQSPAIRKLTKIVQNEIRIEDTNSILKPLSRDTDNLDSLNVLVGILDEYHTAKNTDMMEVLESSQGQQDQPLILIISTAGVELNGAMYTIEYPYVTKILNGDEENDNYFAVVYEQDEDEEVNDEDLWIKSNPLLESDDLREKMMKFLRKKLKEARAKDDVSLTLVKNFNIWQSASSESLLKGEEWRAVKVDEKPDIYGKDVYIGADLARIEDLASLTWVVPVNNQFFIDSHSFVGTKGGLDAKIKRDKIDYRDLSKKGYCTITEKESGIIDYQQIIEYIHNLVETYNFTVKGIMYDEYSAPTFITELEDVYPLISVRQGVKTLSPATKDFRLQVYDKKIIHDGNPLLTIAINNAVVTKVNDTIQIDKKKERNKIDPIAAGINAYTEAMHHEEDTIDYNEFFKSNNFSF</sequence>
<feature type="domain" description="Terminase large subunit-like ATPase" evidence="1">
    <location>
        <begin position="83"/>
        <end position="255"/>
    </location>
</feature>
<feature type="domain" description="Terminase large subunit-like endonuclease" evidence="2">
    <location>
        <begin position="270"/>
        <end position="557"/>
    </location>
</feature>
<proteinExistence type="predicted"/>
<dbReference type="Pfam" id="PF20441">
    <property type="entry name" value="TerL_nuclease"/>
    <property type="match status" value="1"/>
</dbReference>
<evidence type="ECO:0000313" key="3">
    <source>
        <dbReference type="EMBL" id="QPR70542.1"/>
    </source>
</evidence>